<dbReference type="EMBL" id="FZOG01000004">
    <property type="protein sequence ID" value="SNS76705.1"/>
    <property type="molecule type" value="Genomic_DNA"/>
</dbReference>
<keyword evidence="9 16" id="KW-0067">ATP-binding</keyword>
<dbReference type="PROSITE" id="PS01229">
    <property type="entry name" value="COF_2"/>
    <property type="match status" value="1"/>
</dbReference>
<keyword evidence="19" id="KW-1185">Reference proteome</keyword>
<keyword evidence="4 16" id="KW-0633">Potassium transport</keyword>
<evidence type="ECO:0000256" key="6">
    <source>
        <dbReference type="ARBA" id="ARBA00022692"/>
    </source>
</evidence>
<dbReference type="InterPro" id="IPR044492">
    <property type="entry name" value="P_typ_ATPase_HD_dom"/>
</dbReference>
<dbReference type="InterPro" id="IPR006391">
    <property type="entry name" value="P-type_ATPase_bsu_IA"/>
</dbReference>
<feature type="binding site" evidence="16">
    <location>
        <position position="354"/>
    </location>
    <ligand>
        <name>ATP</name>
        <dbReference type="ChEBI" id="CHEBI:30616"/>
    </ligand>
</feature>
<sequence>MNAPILTQDPQPKTAAQAKTGASTLWQAALGKAFTKLDPRQLQRAPVMLVVELTAIVTTVLCFMPNPAVSTGLAVQIALWLWFTLLFANFAEALAEGRGKARADSLKAGSQGLKARRQTQPGVYESVAASELRRGDIVRVEAGEQIPGDGEVIEGIAAVNEAAITGESAPVIRESGGDRSAVTGNTNLVSDWLLVKITANPGESTLDRMIALVEGARRQKTPNEIALDMLLIGLTLVFLVVVATLQPFARYAGGDLPLVYLVALLVTLIPTTIGGLLSAIGIAGMDRLVRLNVIAKSGRAVEAAGDVHVLLLDKTGTITFGNRRCSALIAAPGIAEQDLTEAALLSSLGDDTAEGKSIVEYIRNLGPVQAPERSAVKVIAFSAETRLSGADHGSQRYRKGAVDAVLDYLKMNRSDMPAALARTVDKIAQSGGTPLLVASDARLLGAIHLKDVVKPGIRERFAELRAMGIRTVMVTGDNPLTAAAIAAEAGVDDVIAEATPEKKLQRIRSEQAEGKMVAMCGDGANDAPALAQADVGLAMNDGTQAAREAANLVDLDSDPTKLLDVVQVGKELLVTRGALTTFSVANDVAKYFAILPALFIGVYPQLGVLNLMQLHSPQSAILSAIVFNALIIVALIPLALRGVRVQATDAASLLRRNLLIYGLGGLLAPFVGIKLIDMLLVAVGLV</sequence>
<evidence type="ECO:0000313" key="18">
    <source>
        <dbReference type="EMBL" id="SNS76705.1"/>
    </source>
</evidence>
<dbReference type="InterPro" id="IPR023214">
    <property type="entry name" value="HAD_sf"/>
</dbReference>
<dbReference type="RefSeq" id="WP_089360562.1">
    <property type="nucleotide sequence ID" value="NZ_FZOG01000004.1"/>
</dbReference>
<evidence type="ECO:0000256" key="4">
    <source>
        <dbReference type="ARBA" id="ARBA00022538"/>
    </source>
</evidence>
<dbReference type="NCBIfam" id="TIGR01497">
    <property type="entry name" value="kdpB"/>
    <property type="match status" value="1"/>
</dbReference>
<dbReference type="Gene3D" id="3.40.50.1000">
    <property type="entry name" value="HAD superfamily/HAD-like"/>
    <property type="match status" value="1"/>
</dbReference>
<dbReference type="SFLD" id="SFLDG00002">
    <property type="entry name" value="C1.7:_P-type_atpase_like"/>
    <property type="match status" value="1"/>
</dbReference>
<dbReference type="InterPro" id="IPR023298">
    <property type="entry name" value="ATPase_P-typ_TM_dom_sf"/>
</dbReference>
<dbReference type="GO" id="GO:0005886">
    <property type="term" value="C:plasma membrane"/>
    <property type="evidence" value="ECO:0007669"/>
    <property type="project" value="UniProtKB-SubCell"/>
</dbReference>
<evidence type="ECO:0000256" key="11">
    <source>
        <dbReference type="ARBA" id="ARBA00022958"/>
    </source>
</evidence>
<name>A0A239H6C9_9PSED</name>
<comment type="subunit">
    <text evidence="16">The system is composed of three essential subunits: KdpA, KdpB and KdpC.</text>
</comment>
<comment type="catalytic activity">
    <reaction evidence="16">
        <text>K(+)(out) + ATP + H2O = K(+)(in) + ADP + phosphate + H(+)</text>
        <dbReference type="Rhea" id="RHEA:16777"/>
        <dbReference type="ChEBI" id="CHEBI:15377"/>
        <dbReference type="ChEBI" id="CHEBI:15378"/>
        <dbReference type="ChEBI" id="CHEBI:29103"/>
        <dbReference type="ChEBI" id="CHEBI:30616"/>
        <dbReference type="ChEBI" id="CHEBI:43474"/>
        <dbReference type="ChEBI" id="CHEBI:456216"/>
        <dbReference type="EC" id="7.2.2.6"/>
    </reaction>
</comment>
<dbReference type="HAMAP" id="MF_00285">
    <property type="entry name" value="KdpB"/>
    <property type="match status" value="1"/>
</dbReference>
<keyword evidence="12 16" id="KW-1278">Translocase</keyword>
<dbReference type="InterPro" id="IPR023299">
    <property type="entry name" value="ATPase_P-typ_cyto_dom_N"/>
</dbReference>
<evidence type="ECO:0000256" key="1">
    <source>
        <dbReference type="ARBA" id="ARBA00004370"/>
    </source>
</evidence>
<dbReference type="SUPFAM" id="SSF81653">
    <property type="entry name" value="Calcium ATPase, transduction domain A"/>
    <property type="match status" value="1"/>
</dbReference>
<dbReference type="InterPro" id="IPR018303">
    <property type="entry name" value="ATPase_P-typ_P_site"/>
</dbReference>
<keyword evidence="13 16" id="KW-1133">Transmembrane helix</keyword>
<gene>
    <name evidence="16" type="primary">kdpB</name>
    <name evidence="18" type="ORF">SAMN05216255_3307</name>
</gene>
<feature type="transmembrane region" description="Helical" evidence="16">
    <location>
        <begin position="660"/>
        <end position="685"/>
    </location>
</feature>
<keyword evidence="15 16" id="KW-0472">Membrane</keyword>
<keyword evidence="11 16" id="KW-0630">Potassium</keyword>
<keyword evidence="5 16" id="KW-0597">Phosphoprotein</keyword>
<dbReference type="GO" id="GO:0005524">
    <property type="term" value="F:ATP binding"/>
    <property type="evidence" value="ECO:0007669"/>
    <property type="project" value="UniProtKB-UniRule"/>
</dbReference>
<evidence type="ECO:0000256" key="2">
    <source>
        <dbReference type="ARBA" id="ARBA00022448"/>
    </source>
</evidence>
<feature type="binding site" evidence="16">
    <location>
        <position position="526"/>
    </location>
    <ligand>
        <name>Mg(2+)</name>
        <dbReference type="ChEBI" id="CHEBI:18420"/>
    </ligand>
</feature>
<protein>
    <recommendedName>
        <fullName evidence="16">Potassium-transporting ATPase ATP-binding subunit</fullName>
        <ecNumber evidence="16">7.2.2.6</ecNumber>
    </recommendedName>
    <alternativeName>
        <fullName evidence="16">ATP phosphohydrolase [potassium-transporting] B chain</fullName>
    </alternativeName>
    <alternativeName>
        <fullName evidence="16">Potassium-binding and translocating subunit B</fullName>
    </alternativeName>
    <alternativeName>
        <fullName evidence="16">Potassium-translocating ATPase B chain</fullName>
    </alternativeName>
</protein>
<evidence type="ECO:0000256" key="13">
    <source>
        <dbReference type="ARBA" id="ARBA00022989"/>
    </source>
</evidence>
<proteinExistence type="inferred from homology"/>
<evidence type="ECO:0000256" key="10">
    <source>
        <dbReference type="ARBA" id="ARBA00022842"/>
    </source>
</evidence>
<keyword evidence="14 16" id="KW-0406">Ion transport</keyword>
<feature type="transmembrane region" description="Helical" evidence="16">
    <location>
        <begin position="225"/>
        <end position="246"/>
    </location>
</feature>
<dbReference type="Pfam" id="PF00122">
    <property type="entry name" value="E1-E2_ATPase"/>
    <property type="match status" value="1"/>
</dbReference>
<evidence type="ECO:0000256" key="16">
    <source>
        <dbReference type="HAMAP-Rule" id="MF_00285"/>
    </source>
</evidence>
<comment type="subcellular location">
    <subcellularLocation>
        <location evidence="16">Cell membrane</location>
        <topology evidence="16">Multi-pass membrane protein</topology>
    </subcellularLocation>
    <subcellularLocation>
        <location evidence="1">Membrane</location>
    </subcellularLocation>
</comment>
<feature type="binding site" evidence="16">
    <location>
        <position position="399"/>
    </location>
    <ligand>
        <name>ATP</name>
        <dbReference type="ChEBI" id="CHEBI:30616"/>
    </ligand>
</feature>
<feature type="binding site" evidence="16">
    <location>
        <position position="350"/>
    </location>
    <ligand>
        <name>ATP</name>
        <dbReference type="ChEBI" id="CHEBI:30616"/>
    </ligand>
</feature>
<evidence type="ECO:0000256" key="12">
    <source>
        <dbReference type="ARBA" id="ARBA00022967"/>
    </source>
</evidence>
<feature type="transmembrane region" description="Helical" evidence="16">
    <location>
        <begin position="73"/>
        <end position="95"/>
    </location>
</feature>
<dbReference type="NCBIfam" id="TIGR01494">
    <property type="entry name" value="ATPase_P-type"/>
    <property type="match status" value="2"/>
</dbReference>
<dbReference type="InterPro" id="IPR036412">
    <property type="entry name" value="HAD-like_sf"/>
</dbReference>
<evidence type="ECO:0000256" key="5">
    <source>
        <dbReference type="ARBA" id="ARBA00022553"/>
    </source>
</evidence>
<keyword evidence="2 16" id="KW-0813">Transport</keyword>
<keyword evidence="8 16" id="KW-0547">Nucleotide-binding</keyword>
<dbReference type="SUPFAM" id="SSF81665">
    <property type="entry name" value="Calcium ATPase, transmembrane domain M"/>
    <property type="match status" value="1"/>
</dbReference>
<dbReference type="SFLD" id="SFLDF00027">
    <property type="entry name" value="p-type_atpase"/>
    <property type="match status" value="1"/>
</dbReference>
<feature type="transmembrane region" description="Helical" evidence="16">
    <location>
        <begin position="620"/>
        <end position="640"/>
    </location>
</feature>
<dbReference type="SFLD" id="SFLDS00003">
    <property type="entry name" value="Haloacid_Dehalogenase"/>
    <property type="match status" value="1"/>
</dbReference>
<dbReference type="InterPro" id="IPR001757">
    <property type="entry name" value="P_typ_ATPase"/>
</dbReference>
<feature type="active site" description="4-aspartylphosphate intermediate" evidence="16">
    <location>
        <position position="313"/>
    </location>
</feature>
<dbReference type="EC" id="7.2.2.6" evidence="16"/>
<keyword evidence="3 16" id="KW-1003">Cell membrane</keyword>
<dbReference type="FunFam" id="2.70.150.10:FF:000010">
    <property type="entry name" value="Potassium-transporting ATPase ATP-binding subunit"/>
    <property type="match status" value="1"/>
</dbReference>
<evidence type="ECO:0000256" key="3">
    <source>
        <dbReference type="ARBA" id="ARBA00022475"/>
    </source>
</evidence>
<dbReference type="PRINTS" id="PR00119">
    <property type="entry name" value="CATATPASE"/>
</dbReference>
<dbReference type="Proteomes" id="UP000242915">
    <property type="component" value="Unassembled WGS sequence"/>
</dbReference>
<dbReference type="Pfam" id="PF00702">
    <property type="entry name" value="Hydrolase"/>
    <property type="match status" value="1"/>
</dbReference>
<evidence type="ECO:0000256" key="8">
    <source>
        <dbReference type="ARBA" id="ARBA00022741"/>
    </source>
</evidence>
<dbReference type="GO" id="GO:0000287">
    <property type="term" value="F:magnesium ion binding"/>
    <property type="evidence" value="ECO:0007669"/>
    <property type="project" value="UniProtKB-UniRule"/>
</dbReference>
<dbReference type="GO" id="GO:0016887">
    <property type="term" value="F:ATP hydrolysis activity"/>
    <property type="evidence" value="ECO:0007669"/>
    <property type="project" value="InterPro"/>
</dbReference>
<dbReference type="Gene3D" id="3.40.1110.10">
    <property type="entry name" value="Calcium-transporting ATPase, cytoplasmic domain N"/>
    <property type="match status" value="1"/>
</dbReference>
<feature type="binding site" evidence="16">
    <location>
        <begin position="381"/>
        <end position="388"/>
    </location>
    <ligand>
        <name>ATP</name>
        <dbReference type="ChEBI" id="CHEBI:30616"/>
    </ligand>
</feature>
<feature type="domain" description="P-type ATPase A" evidence="17">
    <location>
        <begin position="120"/>
        <end position="214"/>
    </location>
</feature>
<accession>A0A239H6C9</accession>
<comment type="function">
    <text evidence="16">Part of the high-affinity ATP-driven potassium transport (or Kdp) system, which catalyzes the hydrolysis of ATP coupled with the electrogenic transport of potassium into the cytoplasm. This subunit is responsible for energy coupling to the transport system and for the release of the potassium ions to the cytoplasm.</text>
</comment>
<feature type="transmembrane region" description="Helical" evidence="16">
    <location>
        <begin position="45"/>
        <end position="67"/>
    </location>
</feature>
<reference evidence="19" key="1">
    <citation type="submission" date="2017-06" db="EMBL/GenBank/DDBJ databases">
        <authorList>
            <person name="Varghese N."/>
            <person name="Submissions S."/>
        </authorList>
    </citation>
    <scope>NUCLEOTIDE SEQUENCE [LARGE SCALE GENOMIC DNA]</scope>
    <source>
        <strain evidence="19">CIP 108523</strain>
    </source>
</reference>
<keyword evidence="6 16" id="KW-0812">Transmembrane</keyword>
<feature type="transmembrane region" description="Helical" evidence="16">
    <location>
        <begin position="591"/>
        <end position="614"/>
    </location>
</feature>
<evidence type="ECO:0000256" key="15">
    <source>
        <dbReference type="ARBA" id="ARBA00023136"/>
    </source>
</evidence>
<dbReference type="PANTHER" id="PTHR43743:SF1">
    <property type="entry name" value="POTASSIUM-TRANSPORTING ATPASE ATP-BINDING SUBUNIT"/>
    <property type="match status" value="1"/>
</dbReference>
<evidence type="ECO:0000256" key="9">
    <source>
        <dbReference type="ARBA" id="ARBA00022840"/>
    </source>
</evidence>
<dbReference type="InterPro" id="IPR059000">
    <property type="entry name" value="ATPase_P-type_domA"/>
</dbReference>
<evidence type="ECO:0000259" key="17">
    <source>
        <dbReference type="Pfam" id="PF00122"/>
    </source>
</evidence>
<keyword evidence="7 16" id="KW-0479">Metal-binding</keyword>
<dbReference type="GO" id="GO:0008556">
    <property type="term" value="F:P-type potassium transmembrane transporter activity"/>
    <property type="evidence" value="ECO:0007669"/>
    <property type="project" value="UniProtKB-UniRule"/>
</dbReference>
<feature type="transmembrane region" description="Helical" evidence="16">
    <location>
        <begin position="258"/>
        <end position="282"/>
    </location>
</feature>
<dbReference type="Gene3D" id="2.70.150.10">
    <property type="entry name" value="Calcium-transporting ATPase, cytoplasmic transduction domain A"/>
    <property type="match status" value="1"/>
</dbReference>
<feature type="binding site" evidence="16">
    <location>
        <position position="522"/>
    </location>
    <ligand>
        <name>Mg(2+)</name>
        <dbReference type="ChEBI" id="CHEBI:18420"/>
    </ligand>
</feature>
<evidence type="ECO:0000256" key="7">
    <source>
        <dbReference type="ARBA" id="ARBA00022723"/>
    </source>
</evidence>
<dbReference type="PROSITE" id="PS00154">
    <property type="entry name" value="ATPASE_E1_E2"/>
    <property type="match status" value="1"/>
</dbReference>
<dbReference type="AlphaFoldDB" id="A0A239H6C9"/>
<comment type="similarity">
    <text evidence="16">Belongs to the cation transport ATPase (P-type) (TC 3.A.3) family. Type IA subfamily.</text>
</comment>
<dbReference type="SUPFAM" id="SSF56784">
    <property type="entry name" value="HAD-like"/>
    <property type="match status" value="1"/>
</dbReference>
<dbReference type="PANTHER" id="PTHR43743">
    <property type="entry name" value="POTASSIUM-TRANSPORTING ATPASE ATP-BINDING SUBUNIT"/>
    <property type="match status" value="1"/>
</dbReference>
<organism evidence="18 19">
    <name type="scientific">Pseudomonas segetis</name>
    <dbReference type="NCBI Taxonomy" id="298908"/>
    <lineage>
        <taxon>Bacteria</taxon>
        <taxon>Pseudomonadati</taxon>
        <taxon>Pseudomonadota</taxon>
        <taxon>Gammaproteobacteria</taxon>
        <taxon>Pseudomonadales</taxon>
        <taxon>Pseudomonadaceae</taxon>
        <taxon>Pseudomonas</taxon>
    </lineage>
</organism>
<evidence type="ECO:0000256" key="14">
    <source>
        <dbReference type="ARBA" id="ARBA00023065"/>
    </source>
</evidence>
<keyword evidence="10 16" id="KW-0460">Magnesium</keyword>
<dbReference type="InterPro" id="IPR008250">
    <property type="entry name" value="ATPase_P-typ_transduc_dom_A_sf"/>
</dbReference>
<evidence type="ECO:0000313" key="19">
    <source>
        <dbReference type="Proteomes" id="UP000242915"/>
    </source>
</evidence>